<dbReference type="Pfam" id="PF01400">
    <property type="entry name" value="Astacin"/>
    <property type="match status" value="1"/>
</dbReference>
<evidence type="ECO:0000259" key="3">
    <source>
        <dbReference type="Pfam" id="PF08366"/>
    </source>
</evidence>
<dbReference type="Pfam" id="PF08366">
    <property type="entry name" value="LLGL"/>
    <property type="match status" value="1"/>
</dbReference>
<dbReference type="SUPFAM" id="SSF50978">
    <property type="entry name" value="WD40 repeat-like"/>
    <property type="match status" value="1"/>
</dbReference>
<dbReference type="GO" id="GO:0005096">
    <property type="term" value="F:GTPase activator activity"/>
    <property type="evidence" value="ECO:0007669"/>
    <property type="project" value="TreeGrafter"/>
</dbReference>
<dbReference type="GO" id="GO:0045159">
    <property type="term" value="F:myosin II binding"/>
    <property type="evidence" value="ECO:0007669"/>
    <property type="project" value="TreeGrafter"/>
</dbReference>
<dbReference type="Proteomes" id="UP000783686">
    <property type="component" value="Unassembled WGS sequence"/>
</dbReference>
<dbReference type="GO" id="GO:0032878">
    <property type="term" value="P:regulation of establishment or maintenance of cell polarity"/>
    <property type="evidence" value="ECO:0007669"/>
    <property type="project" value="TreeGrafter"/>
</dbReference>
<dbReference type="GO" id="GO:0005886">
    <property type="term" value="C:plasma membrane"/>
    <property type="evidence" value="ECO:0007669"/>
    <property type="project" value="TreeGrafter"/>
</dbReference>
<dbReference type="InterPro" id="IPR024079">
    <property type="entry name" value="MetalloPept_cat_dom_sf"/>
</dbReference>
<dbReference type="InterPro" id="IPR036322">
    <property type="entry name" value="WD40_repeat_dom_sf"/>
</dbReference>
<protein>
    <recommendedName>
        <fullName evidence="6">CUB domain-containing protein</fullName>
    </recommendedName>
</protein>
<reference evidence="4" key="1">
    <citation type="submission" date="2020-09" db="EMBL/GenBank/DDBJ databases">
        <authorList>
            <person name="Kikuchi T."/>
        </authorList>
    </citation>
    <scope>NUCLEOTIDE SEQUENCE</scope>
    <source>
        <strain evidence="4">SH1</strain>
    </source>
</reference>
<sequence length="1147" mass="128552">MAIFSRGFLLFFCFTTISVASTTVFYRFGDKNNVTINNCILNSMEKLTKDTCLTFSRAVKPTSEKVISFIESKRCSSWQGNNNTVHISPECANEETCVNLISKALTNELHHYGAARHLNLKFNCTDKCTTFCHNGGELQENCTCKCRYGMTGKFCQELGRSPHYTDASCGIVKADYEGTVSLSAYPRETSGSPFCQWLVKPANPWERIEFEFQEMDLNSQDLDENQDCVDSFRVRGVKELSTQIPCNEKFQQLKGKTFQSDGDWVMFELAGMSPDKFSRGPRINYRIASPSHIEIRSYPEDAALNSAPLLTASLINSDGLPKKVHKIAVDSKEKLLAIVTQTGNVEVYVSLEKRTLLKKLGCKTSFFSFIEGKRVLMLVCSEKPGTSHLPEAIHLLDVDCNNPCYTYNRPRRETVSTAFCLTQDGLYLGARNSVDLYEWDNLWPSEVNVNSCVSVNSDVIRDGSEMRGLEIYNNFVVAVYNMDKVVILDMKYGSIFKLINFKKSIESIVFNNVASTMYFASSQFVCALNLDDFSVVANGKACDDFEPLMYYNKVKVKNRCLTIYCNGFPSDYSRDTCMMITDGDNTKVVSFGDVILDIKVVYDENNEANTLLLLLEHEFVALDLTDLNFNRLLLPYLNCIDFSTVTTVKILSQKPNVTFDSCTSTRCNIFNDQVLCDNEDGSYFCTAHQNGNVVVWRLQSDKLNMHSVLKPSDAVIIGDYGNEEEYVMDDLRFRGIEDDFVTISDENGMTNVIVSEELKTPTQLLDVSVKPVKCGLYDDRCDDDGYAVEVIEASNNLLTVGLNCGLVLSYNSHGNTVKPGELVELVTVNLSSQATTKDKQAKITPIVFKAENSALLSKVLNVIPQTPVRALSISKNSDFVAIGCSTGIIVYDATNSHVIFKQNFLSVEDTRLVLNEEKPLTRLKSMKQSVRRTFRKKDASMRHKPVLDREVAFRDTNSPWTHGFRCLRFYEPTDTKAYLYAGTGNGILFFFGVNKKGCTLFKEVRLAHRAPVCSLAFIEADLQSKLVVFTEEQIRSFNVENLKSSNLSYKITAKCGVKVKKGVVVTKDNFSYLNIICNDGTCHALSSTEKNARIAERFVDASDGSAFRLSDLNTSELITVSNLGTIVTLYSTTPEKHDQPDVGNKCL</sequence>
<keyword evidence="1" id="KW-0732">Signal</keyword>
<dbReference type="SUPFAM" id="SSF50998">
    <property type="entry name" value="Quinoprotein alcohol dehydrogenase-like"/>
    <property type="match status" value="1"/>
</dbReference>
<comment type="caution">
    <text evidence="4">The sequence shown here is derived from an EMBL/GenBank/DDBJ whole genome shotgun (WGS) entry which is preliminary data.</text>
</comment>
<dbReference type="GO" id="GO:0051294">
    <property type="term" value="P:establishment of spindle orientation"/>
    <property type="evidence" value="ECO:0007669"/>
    <property type="project" value="TreeGrafter"/>
</dbReference>
<dbReference type="GO" id="GO:0008593">
    <property type="term" value="P:regulation of Notch signaling pathway"/>
    <property type="evidence" value="ECO:0007669"/>
    <property type="project" value="TreeGrafter"/>
</dbReference>
<gene>
    <name evidence="4" type="ORF">BOKJ2_LOCUS6313</name>
</gene>
<feature type="chain" id="PRO_5036221069" description="CUB domain-containing protein" evidence="1">
    <location>
        <begin position="21"/>
        <end position="1147"/>
    </location>
</feature>
<dbReference type="InterPro" id="IPR001506">
    <property type="entry name" value="Peptidase_M12A"/>
</dbReference>
<dbReference type="AlphaFoldDB" id="A0A811KJE8"/>
<feature type="domain" description="Peptidase M12A" evidence="2">
    <location>
        <begin position="22"/>
        <end position="99"/>
    </location>
</feature>
<dbReference type="Proteomes" id="UP000614601">
    <property type="component" value="Unassembled WGS sequence"/>
</dbReference>
<name>A0A811KJE8_9BILA</name>
<dbReference type="EMBL" id="CAJFDH010000003">
    <property type="protein sequence ID" value="CAD5215878.1"/>
    <property type="molecule type" value="Genomic_DNA"/>
</dbReference>
<dbReference type="Gene3D" id="3.40.390.10">
    <property type="entry name" value="Collagenase (Catalytic Domain)"/>
    <property type="match status" value="1"/>
</dbReference>
<dbReference type="GO" id="GO:0006508">
    <property type="term" value="P:proteolysis"/>
    <property type="evidence" value="ECO:0007669"/>
    <property type="project" value="InterPro"/>
</dbReference>
<dbReference type="EMBL" id="CAJFCW020000003">
    <property type="protein sequence ID" value="CAG9104952.1"/>
    <property type="molecule type" value="Genomic_DNA"/>
</dbReference>
<organism evidence="4 5">
    <name type="scientific">Bursaphelenchus okinawaensis</name>
    <dbReference type="NCBI Taxonomy" id="465554"/>
    <lineage>
        <taxon>Eukaryota</taxon>
        <taxon>Metazoa</taxon>
        <taxon>Ecdysozoa</taxon>
        <taxon>Nematoda</taxon>
        <taxon>Chromadorea</taxon>
        <taxon>Rhabditida</taxon>
        <taxon>Tylenchina</taxon>
        <taxon>Tylenchomorpha</taxon>
        <taxon>Aphelenchoidea</taxon>
        <taxon>Aphelenchoididae</taxon>
        <taxon>Bursaphelenchus</taxon>
    </lineage>
</organism>
<accession>A0A811KJE8</accession>
<dbReference type="GO" id="GO:0004222">
    <property type="term" value="F:metalloendopeptidase activity"/>
    <property type="evidence" value="ECO:0007669"/>
    <property type="project" value="InterPro"/>
</dbReference>
<dbReference type="InterPro" id="IPR011047">
    <property type="entry name" value="Quinoprotein_ADH-like_sf"/>
</dbReference>
<keyword evidence="5" id="KW-1185">Reference proteome</keyword>
<dbReference type="GO" id="GO:0030866">
    <property type="term" value="P:cortical actin cytoskeleton organization"/>
    <property type="evidence" value="ECO:0007669"/>
    <property type="project" value="TreeGrafter"/>
</dbReference>
<dbReference type="InterPro" id="IPR013577">
    <property type="entry name" value="LLGL2"/>
</dbReference>
<dbReference type="PANTHER" id="PTHR10241">
    <property type="entry name" value="LETHAL 2 GIANT LARVAE PROTEIN"/>
    <property type="match status" value="1"/>
</dbReference>
<feature type="signal peptide" evidence="1">
    <location>
        <begin position="1"/>
        <end position="20"/>
    </location>
</feature>
<dbReference type="GO" id="GO:0006893">
    <property type="term" value="P:Golgi to plasma membrane transport"/>
    <property type="evidence" value="ECO:0007669"/>
    <property type="project" value="TreeGrafter"/>
</dbReference>
<evidence type="ECO:0000256" key="1">
    <source>
        <dbReference type="SAM" id="SignalP"/>
    </source>
</evidence>
<dbReference type="OrthoDB" id="5808781at2759"/>
<feature type="domain" description="Lethal giant larvae homologue 2" evidence="3">
    <location>
        <begin position="554"/>
        <end position="629"/>
    </location>
</feature>
<dbReference type="PANTHER" id="PTHR10241:SF29">
    <property type="entry name" value="LETHAL(2) GIANT LARVAE PROTEIN"/>
    <property type="match status" value="1"/>
</dbReference>
<evidence type="ECO:0000313" key="4">
    <source>
        <dbReference type="EMBL" id="CAD5215878.1"/>
    </source>
</evidence>
<evidence type="ECO:0000313" key="5">
    <source>
        <dbReference type="Proteomes" id="UP000614601"/>
    </source>
</evidence>
<dbReference type="GO" id="GO:0030864">
    <property type="term" value="C:cortical actin cytoskeleton"/>
    <property type="evidence" value="ECO:0007669"/>
    <property type="project" value="TreeGrafter"/>
</dbReference>
<proteinExistence type="predicted"/>
<evidence type="ECO:0000259" key="2">
    <source>
        <dbReference type="Pfam" id="PF01400"/>
    </source>
</evidence>
<dbReference type="GO" id="GO:0019905">
    <property type="term" value="F:syntaxin binding"/>
    <property type="evidence" value="ECO:0007669"/>
    <property type="project" value="TreeGrafter"/>
</dbReference>
<evidence type="ECO:0008006" key="6">
    <source>
        <dbReference type="Google" id="ProtNLM"/>
    </source>
</evidence>